<evidence type="ECO:0000313" key="2">
    <source>
        <dbReference type="Proteomes" id="UP000501451"/>
    </source>
</evidence>
<dbReference type="EMBL" id="CP049740">
    <property type="protein sequence ID" value="QII81168.1"/>
    <property type="molecule type" value="Genomic_DNA"/>
</dbReference>
<proteinExistence type="predicted"/>
<gene>
    <name evidence="1" type="ORF">G7057_00905</name>
</gene>
<dbReference type="Proteomes" id="UP000501451">
    <property type="component" value="Chromosome"/>
</dbReference>
<organism evidence="1 2">
    <name type="scientific">Jeotgalibaca arthritidis</name>
    <dbReference type="NCBI Taxonomy" id="1868794"/>
    <lineage>
        <taxon>Bacteria</taxon>
        <taxon>Bacillati</taxon>
        <taxon>Bacillota</taxon>
        <taxon>Bacilli</taxon>
        <taxon>Lactobacillales</taxon>
        <taxon>Carnobacteriaceae</taxon>
        <taxon>Jeotgalibaca</taxon>
    </lineage>
</organism>
<keyword evidence="2" id="KW-1185">Reference proteome</keyword>
<dbReference type="KEGG" id="jar:G7057_00905"/>
<accession>A0A6G7K7E3</accession>
<dbReference type="RefSeq" id="WP_166160609.1">
    <property type="nucleotide sequence ID" value="NZ_CP049740.1"/>
</dbReference>
<dbReference type="AlphaFoldDB" id="A0A6G7K7E3"/>
<sequence length="395" mass="46219">MNQKKWITLLVVLCSLITITIFYISSKEVDNLGHVQFTTLEGDASRVDHMVLKADLVSYTANQRKPIIIKKDTVALDEHNQMKSSYFNYEDSIAQYIESYPSFMRGKTLYLGNFAENDTSIYYVEDFYSSRRYEAITELSIDIEELDKESGEITVKEFNVQFEKAVQNVVFYGIYEWQGYLLLDVLLTDPEGYNDHNNYYVYDTKAAKVIDQFNTGDISDWGSSQLFLVDEKKGDFVLETRSYNEETDTLEENHLYSYNIVSQSFKELFFDNEAILNNEETIRHGQDGKLYYFVRDRKTIVVHVYDIATESFILKKEVEIDPEVFTEWAYIDVQKNSNDGSILLYEPTIQWDVEMDDKIGMMILNPETLELEFSGYLECQYDDDRQFLSVKSLKL</sequence>
<protein>
    <submittedName>
        <fullName evidence="1">Uncharacterized protein</fullName>
    </submittedName>
</protein>
<evidence type="ECO:0000313" key="1">
    <source>
        <dbReference type="EMBL" id="QII81168.1"/>
    </source>
</evidence>
<name>A0A6G7K7E3_9LACT</name>
<reference evidence="1 2" key="1">
    <citation type="journal article" date="2017" name="Int. J. Syst. Evol. Microbiol.">
        <title>Jeotgalibaca porci sp. nov. and Jeotgalibaca arthritidis sp. nov., isolated from pigs, and emended description of the genus Jeotgalibaca.</title>
        <authorList>
            <person name="Zamora L."/>
            <person name="Perez-Sancho M."/>
            <person name="Dominguez L."/>
            <person name="Fernandez-Garayzabal J.F."/>
            <person name="Vela A.I."/>
        </authorList>
    </citation>
    <scope>NUCLEOTIDE SEQUENCE [LARGE SCALE GENOMIC DNA]</scope>
    <source>
        <strain evidence="1 2">CECT 9157</strain>
    </source>
</reference>